<evidence type="ECO:0000313" key="3">
    <source>
        <dbReference type="Proteomes" id="UP000784294"/>
    </source>
</evidence>
<name>A0A3S5FGU3_9PLAT</name>
<proteinExistence type="predicted"/>
<dbReference type="EMBL" id="CAAALY010264603">
    <property type="protein sequence ID" value="VEL40361.1"/>
    <property type="molecule type" value="Genomic_DNA"/>
</dbReference>
<evidence type="ECO:0000256" key="1">
    <source>
        <dbReference type="SAM" id="Phobius"/>
    </source>
</evidence>
<comment type="caution">
    <text evidence="2">The sequence shown here is derived from an EMBL/GenBank/DDBJ whole genome shotgun (WGS) entry which is preliminary data.</text>
</comment>
<dbReference type="AlphaFoldDB" id="A0A3S5FGU3"/>
<reference evidence="2" key="1">
    <citation type="submission" date="2018-11" db="EMBL/GenBank/DDBJ databases">
        <authorList>
            <consortium name="Pathogen Informatics"/>
        </authorList>
    </citation>
    <scope>NUCLEOTIDE SEQUENCE</scope>
</reference>
<protein>
    <submittedName>
        <fullName evidence="2">Uncharacterized protein</fullName>
    </submittedName>
</protein>
<feature type="transmembrane region" description="Helical" evidence="1">
    <location>
        <begin position="35"/>
        <end position="53"/>
    </location>
</feature>
<keyword evidence="1" id="KW-1133">Transmembrane helix</keyword>
<accession>A0A3S5FGU3</accession>
<dbReference type="Proteomes" id="UP000784294">
    <property type="component" value="Unassembled WGS sequence"/>
</dbReference>
<keyword evidence="3" id="KW-1185">Reference proteome</keyword>
<feature type="transmembrane region" description="Helical" evidence="1">
    <location>
        <begin position="99"/>
        <end position="119"/>
    </location>
</feature>
<gene>
    <name evidence="2" type="ORF">PXEA_LOCUS33801</name>
</gene>
<keyword evidence="1" id="KW-0472">Membrane</keyword>
<organism evidence="2 3">
    <name type="scientific">Protopolystoma xenopodis</name>
    <dbReference type="NCBI Taxonomy" id="117903"/>
    <lineage>
        <taxon>Eukaryota</taxon>
        <taxon>Metazoa</taxon>
        <taxon>Spiralia</taxon>
        <taxon>Lophotrochozoa</taxon>
        <taxon>Platyhelminthes</taxon>
        <taxon>Monogenea</taxon>
        <taxon>Polyopisthocotylea</taxon>
        <taxon>Polystomatidea</taxon>
        <taxon>Polystomatidae</taxon>
        <taxon>Protopolystoma</taxon>
    </lineage>
</organism>
<sequence>MVLQSTPSSIAFARATCICFSLCLADAFSSYSMHTSLGSCGLVLTLALSLLLAPSYSIQISFGAFLSSKCVVACSSIFVPPHLSLMAILPSKTFCVLFGAAYSFVAWATCLLLHVALYMPSQDTDFSQPL</sequence>
<keyword evidence="1" id="KW-0812">Transmembrane</keyword>
<evidence type="ECO:0000313" key="2">
    <source>
        <dbReference type="EMBL" id="VEL40361.1"/>
    </source>
</evidence>